<comment type="caution">
    <text evidence="2">The sequence shown here is derived from an EMBL/GenBank/DDBJ whole genome shotgun (WGS) entry which is preliminary data.</text>
</comment>
<dbReference type="InterPro" id="IPR034660">
    <property type="entry name" value="DinB/YfiT-like"/>
</dbReference>
<evidence type="ECO:0000313" key="2">
    <source>
        <dbReference type="EMBL" id="MBB5330352.1"/>
    </source>
</evidence>
<dbReference type="Proteomes" id="UP000535182">
    <property type="component" value="Unassembled WGS sequence"/>
</dbReference>
<feature type="domain" description="DinB-like" evidence="1">
    <location>
        <begin position="19"/>
        <end position="128"/>
    </location>
</feature>
<protein>
    <recommendedName>
        <fullName evidence="1">DinB-like domain-containing protein</fullName>
    </recommendedName>
</protein>
<keyword evidence="3" id="KW-1185">Reference proteome</keyword>
<reference evidence="2 3" key="1">
    <citation type="submission" date="2020-08" db="EMBL/GenBank/DDBJ databases">
        <title>Genomic Encyclopedia of Type Strains, Phase IV (KMG-V): Genome sequencing to study the core and pangenomes of soil and plant-associated prokaryotes.</title>
        <authorList>
            <person name="Whitman W."/>
        </authorList>
    </citation>
    <scope>NUCLEOTIDE SEQUENCE [LARGE SCALE GENOMIC DNA]</scope>
    <source>
        <strain evidence="2 3">X5P2</strain>
    </source>
</reference>
<dbReference type="Pfam" id="PF12867">
    <property type="entry name" value="DinB_2"/>
    <property type="match status" value="1"/>
</dbReference>
<gene>
    <name evidence="2" type="ORF">HDF14_003987</name>
</gene>
<evidence type="ECO:0000259" key="1">
    <source>
        <dbReference type="Pfam" id="PF12867"/>
    </source>
</evidence>
<dbReference type="Gene3D" id="1.20.120.450">
    <property type="entry name" value="dinb family like domain"/>
    <property type="match status" value="1"/>
</dbReference>
<accession>A0A9X0U6Y5</accession>
<dbReference type="SUPFAM" id="SSF109854">
    <property type="entry name" value="DinB/YfiT-like putative metalloenzymes"/>
    <property type="match status" value="1"/>
</dbReference>
<dbReference type="InterPro" id="IPR024775">
    <property type="entry name" value="DinB-like"/>
</dbReference>
<dbReference type="AlphaFoldDB" id="A0A9X0U6Y5"/>
<proteinExistence type="predicted"/>
<name>A0A9X0U6Y5_9BACT</name>
<dbReference type="EMBL" id="JACHEB010000010">
    <property type="protein sequence ID" value="MBB5330352.1"/>
    <property type="molecule type" value="Genomic_DNA"/>
</dbReference>
<evidence type="ECO:0000313" key="3">
    <source>
        <dbReference type="Proteomes" id="UP000535182"/>
    </source>
</evidence>
<organism evidence="2 3">
    <name type="scientific">Tunturiibacter gelidiferens</name>
    <dbReference type="NCBI Taxonomy" id="3069689"/>
    <lineage>
        <taxon>Bacteria</taxon>
        <taxon>Pseudomonadati</taxon>
        <taxon>Acidobacteriota</taxon>
        <taxon>Terriglobia</taxon>
        <taxon>Terriglobales</taxon>
        <taxon>Acidobacteriaceae</taxon>
        <taxon>Tunturiibacter</taxon>
    </lineage>
</organism>
<sequence length="140" mass="16383">MREFPIDLRGVVVDGLPYSAWQILEHMRIAQRSMLDYALQHLIDTTVRSPKQLRWPRDYWVRQQTPRGNESCEHSVRSILQDRTDFEALINKATDDGLVTPSGPRNRKTLLRLALQIADHNSYHIGQLVIIRRLLGSWKR</sequence>